<dbReference type="EMBL" id="JACHKT010000025">
    <property type="protein sequence ID" value="MBB6004565.1"/>
    <property type="molecule type" value="Genomic_DNA"/>
</dbReference>
<sequence>MSVFNTDFVLVKRAIDSVLNQDFQDFELIIIDDGSNNNIHYQVLDYAKQHEDKVVYLRHKNSGQSNAINRGISYSRGEYITILDADDEYKLNHLQACLREIKGNDLIASTTKTIVDNDNDYYVPDKYDLNRIIHVDDCILFATLFGKKEVFINLKFQNVYSADSYFYESAAQKYAVKKVDLRTYIYYRNIPTSFCSTLKNKINVVS</sequence>
<comment type="caution">
    <text evidence="2">The sequence shown here is derived from an EMBL/GenBank/DDBJ whole genome shotgun (WGS) entry which is preliminary data.</text>
</comment>
<name>A0A841EMW5_9BACT</name>
<dbReference type="InterPro" id="IPR029044">
    <property type="entry name" value="Nucleotide-diphossugar_trans"/>
</dbReference>
<accession>A0A841EMW5</accession>
<feature type="domain" description="Glycosyltransferase 2-like" evidence="1">
    <location>
        <begin position="3"/>
        <end position="125"/>
    </location>
</feature>
<dbReference type="AlphaFoldDB" id="A0A841EMW5"/>
<dbReference type="CDD" id="cd00761">
    <property type="entry name" value="Glyco_tranf_GTA_type"/>
    <property type="match status" value="1"/>
</dbReference>
<dbReference type="SUPFAM" id="SSF53448">
    <property type="entry name" value="Nucleotide-diphospho-sugar transferases"/>
    <property type="match status" value="1"/>
</dbReference>
<dbReference type="RefSeq" id="WP_229202888.1">
    <property type="nucleotide sequence ID" value="NZ_JACHKT010000025.1"/>
</dbReference>
<gene>
    <name evidence="2" type="ORF">HNP25_003231</name>
</gene>
<dbReference type="PANTHER" id="PTHR22916">
    <property type="entry name" value="GLYCOSYLTRANSFERASE"/>
    <property type="match status" value="1"/>
</dbReference>
<organism evidence="2 3">
    <name type="scientific">Arcicella rosea</name>
    <dbReference type="NCBI Taxonomy" id="502909"/>
    <lineage>
        <taxon>Bacteria</taxon>
        <taxon>Pseudomonadati</taxon>
        <taxon>Bacteroidota</taxon>
        <taxon>Cytophagia</taxon>
        <taxon>Cytophagales</taxon>
        <taxon>Flectobacillaceae</taxon>
        <taxon>Arcicella</taxon>
    </lineage>
</organism>
<keyword evidence="2" id="KW-0808">Transferase</keyword>
<dbReference type="GO" id="GO:0016758">
    <property type="term" value="F:hexosyltransferase activity"/>
    <property type="evidence" value="ECO:0007669"/>
    <property type="project" value="UniProtKB-ARBA"/>
</dbReference>
<dbReference type="PANTHER" id="PTHR22916:SF3">
    <property type="entry name" value="UDP-GLCNAC:BETAGAL BETA-1,3-N-ACETYLGLUCOSAMINYLTRANSFERASE-LIKE PROTEIN 1"/>
    <property type="match status" value="1"/>
</dbReference>
<evidence type="ECO:0000313" key="3">
    <source>
        <dbReference type="Proteomes" id="UP000524404"/>
    </source>
</evidence>
<dbReference type="Gene3D" id="3.90.550.10">
    <property type="entry name" value="Spore Coat Polysaccharide Biosynthesis Protein SpsA, Chain A"/>
    <property type="match status" value="1"/>
</dbReference>
<protein>
    <submittedName>
        <fullName evidence="2">Glycosyltransferase involved in cell wall biosynthesis</fullName>
    </submittedName>
</protein>
<evidence type="ECO:0000259" key="1">
    <source>
        <dbReference type="Pfam" id="PF00535"/>
    </source>
</evidence>
<reference evidence="2 3" key="1">
    <citation type="submission" date="2020-08" db="EMBL/GenBank/DDBJ databases">
        <title>Functional genomics of gut bacteria from endangered species of beetles.</title>
        <authorList>
            <person name="Carlos-Shanley C."/>
        </authorList>
    </citation>
    <scope>NUCLEOTIDE SEQUENCE [LARGE SCALE GENOMIC DNA]</scope>
    <source>
        <strain evidence="2 3">S00070</strain>
    </source>
</reference>
<dbReference type="Pfam" id="PF00535">
    <property type="entry name" value="Glycos_transf_2"/>
    <property type="match status" value="1"/>
</dbReference>
<proteinExistence type="predicted"/>
<dbReference type="InterPro" id="IPR001173">
    <property type="entry name" value="Glyco_trans_2-like"/>
</dbReference>
<keyword evidence="3" id="KW-1185">Reference proteome</keyword>
<evidence type="ECO:0000313" key="2">
    <source>
        <dbReference type="EMBL" id="MBB6004565.1"/>
    </source>
</evidence>
<dbReference type="Proteomes" id="UP000524404">
    <property type="component" value="Unassembled WGS sequence"/>
</dbReference>